<protein>
    <recommendedName>
        <fullName evidence="3">DUF2191 domain-containing protein</fullName>
    </recommendedName>
</protein>
<dbReference type="RefSeq" id="WP_095786461.1">
    <property type="nucleotide sequence ID" value="NZ_JASZZX010000064.1"/>
</dbReference>
<evidence type="ECO:0000313" key="1">
    <source>
        <dbReference type="EMBL" id="MDM3930158.1"/>
    </source>
</evidence>
<name>A0ABT7PAT5_MYCIT</name>
<keyword evidence="2" id="KW-1185">Reference proteome</keyword>
<sequence>MGKHLIDIDEQALEMARAELGTTTIKDTVNAALRRATLHRVKHVTAALDALAAAPSEERDAAWR</sequence>
<dbReference type="EMBL" id="JASZZX010000064">
    <property type="protein sequence ID" value="MDM3930158.1"/>
    <property type="molecule type" value="Genomic_DNA"/>
</dbReference>
<organism evidence="1 2">
    <name type="scientific">Mycobacterium intracellulare subsp. chimaera</name>
    <dbReference type="NCBI Taxonomy" id="222805"/>
    <lineage>
        <taxon>Bacteria</taxon>
        <taxon>Bacillati</taxon>
        <taxon>Actinomycetota</taxon>
        <taxon>Actinomycetes</taxon>
        <taxon>Mycobacteriales</taxon>
        <taxon>Mycobacteriaceae</taxon>
        <taxon>Mycobacterium</taxon>
        <taxon>Mycobacterium avium complex (MAC)</taxon>
    </lineage>
</organism>
<evidence type="ECO:0008006" key="3">
    <source>
        <dbReference type="Google" id="ProtNLM"/>
    </source>
</evidence>
<reference evidence="2" key="1">
    <citation type="submission" date="2023-06" db="EMBL/GenBank/DDBJ databases">
        <title>Itaconate inhibition of nontuberculous mycobacteria.</title>
        <authorList>
            <person name="Spilker T."/>
        </authorList>
    </citation>
    <scope>NUCLEOTIDE SEQUENCE [LARGE SCALE GENOMIC DNA]</scope>
    <source>
        <strain evidence="2">FLAC1071</strain>
    </source>
</reference>
<dbReference type="Proteomes" id="UP001529272">
    <property type="component" value="Unassembled WGS sequence"/>
</dbReference>
<gene>
    <name evidence="1" type="ORF">QRB35_29895</name>
</gene>
<evidence type="ECO:0000313" key="2">
    <source>
        <dbReference type="Proteomes" id="UP001529272"/>
    </source>
</evidence>
<reference evidence="1 2" key="2">
    <citation type="submission" date="2023-06" db="EMBL/GenBank/DDBJ databases">
        <title>Itaconate inhibition of nontuberculous mycobacteria.</title>
        <authorList>
            <person name="Breen P."/>
            <person name="Zimbric M."/>
            <person name="Caverly L."/>
        </authorList>
    </citation>
    <scope>NUCLEOTIDE SEQUENCE [LARGE SCALE GENOMIC DNA]</scope>
    <source>
        <strain evidence="1 2">FLAC1071</strain>
    </source>
</reference>
<comment type="caution">
    <text evidence="1">The sequence shown here is derived from an EMBL/GenBank/DDBJ whole genome shotgun (WGS) entry which is preliminary data.</text>
</comment>
<proteinExistence type="predicted"/>
<accession>A0ABT7PAT5</accession>